<dbReference type="InterPro" id="IPR023346">
    <property type="entry name" value="Lysozyme-like_dom_sf"/>
</dbReference>
<evidence type="ECO:0000313" key="4">
    <source>
        <dbReference type="Proteomes" id="UP000028252"/>
    </source>
</evidence>
<accession>A0A081FTR7</accession>
<dbReference type="PROSITE" id="PS00922">
    <property type="entry name" value="TRANSGLYCOSYLASE"/>
    <property type="match status" value="1"/>
</dbReference>
<evidence type="ECO:0000256" key="1">
    <source>
        <dbReference type="ARBA" id="ARBA00007734"/>
    </source>
</evidence>
<feature type="domain" description="Transglycosylase SLT" evidence="2">
    <location>
        <begin position="10"/>
        <end position="106"/>
    </location>
</feature>
<keyword evidence="4" id="KW-1185">Reference proteome</keyword>
<dbReference type="Proteomes" id="UP000028252">
    <property type="component" value="Unassembled WGS sequence"/>
</dbReference>
<gene>
    <name evidence="3" type="ORF">ADIMK_4069</name>
</gene>
<name>A0A081FTR7_9GAMM</name>
<evidence type="ECO:0000259" key="2">
    <source>
        <dbReference type="Pfam" id="PF01464"/>
    </source>
</evidence>
<comment type="caution">
    <text evidence="3">The sequence shown here is derived from an EMBL/GenBank/DDBJ whole genome shotgun (WGS) entry which is preliminary data.</text>
</comment>
<dbReference type="GO" id="GO:0008933">
    <property type="term" value="F:peptidoglycan lytic transglycosylase activity"/>
    <property type="evidence" value="ECO:0007669"/>
    <property type="project" value="InterPro"/>
</dbReference>
<proteinExistence type="inferred from homology"/>
<dbReference type="CDD" id="cd00254">
    <property type="entry name" value="LT-like"/>
    <property type="match status" value="1"/>
</dbReference>
<dbReference type="InterPro" id="IPR000189">
    <property type="entry name" value="Transglyc_AS"/>
</dbReference>
<dbReference type="PATRIC" id="fig|1232683.4.peg.4004"/>
<dbReference type="eggNOG" id="COG0741">
    <property type="taxonomic scope" value="Bacteria"/>
</dbReference>
<organism evidence="3 4">
    <name type="scientific">Marinobacterium lacunae</name>
    <dbReference type="NCBI Taxonomy" id="1232683"/>
    <lineage>
        <taxon>Bacteria</taxon>
        <taxon>Pseudomonadati</taxon>
        <taxon>Pseudomonadota</taxon>
        <taxon>Gammaproteobacteria</taxon>
        <taxon>Oceanospirillales</taxon>
        <taxon>Oceanospirillaceae</taxon>
        <taxon>Marinobacterium</taxon>
    </lineage>
</organism>
<dbReference type="PANTHER" id="PTHR37423">
    <property type="entry name" value="SOLUBLE LYTIC MUREIN TRANSGLYCOSYLASE-RELATED"/>
    <property type="match status" value="1"/>
</dbReference>
<comment type="similarity">
    <text evidence="1">Belongs to the transglycosylase Slt family.</text>
</comment>
<dbReference type="SUPFAM" id="SSF53955">
    <property type="entry name" value="Lysozyme-like"/>
    <property type="match status" value="1"/>
</dbReference>
<evidence type="ECO:0000313" key="3">
    <source>
        <dbReference type="EMBL" id="KEA61922.1"/>
    </source>
</evidence>
<dbReference type="Gene3D" id="1.10.530.10">
    <property type="match status" value="1"/>
</dbReference>
<dbReference type="STRING" id="1232683.ADIMK_4069"/>
<dbReference type="InterPro" id="IPR008258">
    <property type="entry name" value="Transglycosylase_SLT_dom_1"/>
</dbReference>
<dbReference type="PANTHER" id="PTHR37423:SF2">
    <property type="entry name" value="MEMBRANE-BOUND LYTIC MUREIN TRANSGLYCOSYLASE C"/>
    <property type="match status" value="1"/>
</dbReference>
<dbReference type="EMBL" id="JMQN01000059">
    <property type="protein sequence ID" value="KEA61922.1"/>
    <property type="molecule type" value="Genomic_DNA"/>
</dbReference>
<sequence>MNREAFKSDIIAAATEYGVDPALVRAVIHAESAFNPKARSNKGALGLMQLMPPTAKDLDVDNALDPHQNINGGVRYLSALLDRYKGDIKLATAAYNAGPGAVAKFGGIPPYSETKAYVERVGILHGRYAKP</sequence>
<dbReference type="GO" id="GO:0016020">
    <property type="term" value="C:membrane"/>
    <property type="evidence" value="ECO:0007669"/>
    <property type="project" value="InterPro"/>
</dbReference>
<dbReference type="AlphaFoldDB" id="A0A081FTR7"/>
<dbReference type="GO" id="GO:0000270">
    <property type="term" value="P:peptidoglycan metabolic process"/>
    <property type="evidence" value="ECO:0007669"/>
    <property type="project" value="InterPro"/>
</dbReference>
<reference evidence="3 4" key="1">
    <citation type="submission" date="2014-04" db="EMBL/GenBank/DDBJ databases">
        <title>Marinobacterium kochiensis sp. nov., isolated from sediment sample collected from Kochi backwaters in Kerala, India.</title>
        <authorList>
            <person name="Singh A."/>
            <person name="Pinnaka A.K."/>
        </authorList>
    </citation>
    <scope>NUCLEOTIDE SEQUENCE [LARGE SCALE GENOMIC DNA]</scope>
    <source>
        <strain evidence="3 4">AK27</strain>
    </source>
</reference>
<dbReference type="Pfam" id="PF01464">
    <property type="entry name" value="SLT"/>
    <property type="match status" value="1"/>
</dbReference>
<protein>
    <submittedName>
        <fullName evidence="3">Soluble lytic murein transglycosylase</fullName>
    </submittedName>
</protein>